<name>A0A9P1FYZ9_9DINO</name>
<feature type="non-terminal residue" evidence="10">
    <location>
        <position position="511"/>
    </location>
</feature>
<evidence type="ECO:0000256" key="7">
    <source>
        <dbReference type="ARBA" id="ARBA00047899"/>
    </source>
</evidence>
<evidence type="ECO:0000313" key="12">
    <source>
        <dbReference type="Proteomes" id="UP001152797"/>
    </source>
</evidence>
<dbReference type="Pfam" id="PF16095">
    <property type="entry name" value="COR-A"/>
    <property type="match status" value="1"/>
</dbReference>
<dbReference type="Gene3D" id="3.30.70.1390">
    <property type="entry name" value="ROC domain from the Parkinson's disease-associated leucine-rich repeat kinase 2"/>
    <property type="match status" value="1"/>
</dbReference>
<keyword evidence="3" id="KW-0677">Repeat</keyword>
<evidence type="ECO:0000259" key="9">
    <source>
        <dbReference type="PROSITE" id="PS51424"/>
    </source>
</evidence>
<evidence type="ECO:0000256" key="2">
    <source>
        <dbReference type="ARBA" id="ARBA00022679"/>
    </source>
</evidence>
<dbReference type="AlphaFoldDB" id="A0A9P1FYZ9"/>
<dbReference type="InterPro" id="IPR032171">
    <property type="entry name" value="COR-A"/>
</dbReference>
<reference evidence="11" key="2">
    <citation type="submission" date="2024-04" db="EMBL/GenBank/DDBJ databases">
        <authorList>
            <person name="Chen Y."/>
            <person name="Shah S."/>
            <person name="Dougan E. K."/>
            <person name="Thang M."/>
            <person name="Chan C."/>
        </authorList>
    </citation>
    <scope>NUCLEOTIDE SEQUENCE [LARGE SCALE GENOMIC DNA]</scope>
</reference>
<keyword evidence="4" id="KW-0547">Nucleotide-binding</keyword>
<evidence type="ECO:0000313" key="11">
    <source>
        <dbReference type="EMBL" id="CAL1144792.1"/>
    </source>
</evidence>
<reference evidence="10" key="1">
    <citation type="submission" date="2022-10" db="EMBL/GenBank/DDBJ databases">
        <authorList>
            <person name="Chen Y."/>
            <person name="Dougan E. K."/>
            <person name="Chan C."/>
            <person name="Rhodes N."/>
            <person name="Thang M."/>
        </authorList>
    </citation>
    <scope>NUCLEOTIDE SEQUENCE</scope>
</reference>
<keyword evidence="12" id="KW-1185">Reference proteome</keyword>
<evidence type="ECO:0000256" key="6">
    <source>
        <dbReference type="ARBA" id="ARBA00022840"/>
    </source>
</evidence>
<keyword evidence="5" id="KW-0418">Kinase</keyword>
<evidence type="ECO:0000256" key="3">
    <source>
        <dbReference type="ARBA" id="ARBA00022737"/>
    </source>
</evidence>
<dbReference type="EMBL" id="CAMXCT010001590">
    <property type="protein sequence ID" value="CAI3991417.1"/>
    <property type="molecule type" value="Genomic_DNA"/>
</dbReference>
<dbReference type="EMBL" id="CAMXCT030001590">
    <property type="protein sequence ID" value="CAL4778729.1"/>
    <property type="molecule type" value="Genomic_DNA"/>
</dbReference>
<dbReference type="EMBL" id="CAMXCT020001590">
    <property type="protein sequence ID" value="CAL1144792.1"/>
    <property type="molecule type" value="Genomic_DNA"/>
</dbReference>
<keyword evidence="2" id="KW-0808">Transferase</keyword>
<dbReference type="EC" id="2.7.11.1" evidence="1"/>
<accession>A0A9P1FYZ9</accession>
<dbReference type="Proteomes" id="UP001152797">
    <property type="component" value="Unassembled WGS sequence"/>
</dbReference>
<evidence type="ECO:0000313" key="10">
    <source>
        <dbReference type="EMBL" id="CAI3991417.1"/>
    </source>
</evidence>
<evidence type="ECO:0000256" key="8">
    <source>
        <dbReference type="ARBA" id="ARBA00048679"/>
    </source>
</evidence>
<dbReference type="Gene3D" id="3.40.50.300">
    <property type="entry name" value="P-loop containing nucleotide triphosphate hydrolases"/>
    <property type="match status" value="2"/>
</dbReference>
<evidence type="ECO:0000256" key="1">
    <source>
        <dbReference type="ARBA" id="ARBA00012513"/>
    </source>
</evidence>
<feature type="domain" description="Roc" evidence="9">
    <location>
        <begin position="40"/>
        <end position="319"/>
    </location>
</feature>
<dbReference type="InterPro" id="IPR027417">
    <property type="entry name" value="P-loop_NTPase"/>
</dbReference>
<dbReference type="InterPro" id="IPR020859">
    <property type="entry name" value="ROC"/>
</dbReference>
<dbReference type="SUPFAM" id="SSF52540">
    <property type="entry name" value="P-loop containing nucleoside triphosphate hydrolases"/>
    <property type="match status" value="1"/>
</dbReference>
<comment type="catalytic activity">
    <reaction evidence="7">
        <text>L-threonyl-[protein] + ATP = O-phospho-L-threonyl-[protein] + ADP + H(+)</text>
        <dbReference type="Rhea" id="RHEA:46608"/>
        <dbReference type="Rhea" id="RHEA-COMP:11060"/>
        <dbReference type="Rhea" id="RHEA-COMP:11605"/>
        <dbReference type="ChEBI" id="CHEBI:15378"/>
        <dbReference type="ChEBI" id="CHEBI:30013"/>
        <dbReference type="ChEBI" id="CHEBI:30616"/>
        <dbReference type="ChEBI" id="CHEBI:61977"/>
        <dbReference type="ChEBI" id="CHEBI:456216"/>
        <dbReference type="EC" id="2.7.11.1"/>
    </reaction>
</comment>
<dbReference type="Pfam" id="PF08477">
    <property type="entry name" value="Roc"/>
    <property type="match status" value="1"/>
</dbReference>
<dbReference type="GO" id="GO:0005524">
    <property type="term" value="F:ATP binding"/>
    <property type="evidence" value="ECO:0007669"/>
    <property type="project" value="UniProtKB-KW"/>
</dbReference>
<sequence length="511" mass="57209">MEVEEWVLDEEVPLHEALAQDLKRQGPAAMRAFRTAMKEGVQPLHSVKLCLVGHARAGKTSTLRSLSGRDFNPKQQSTHGILPDVDHVELWTPGKPGSEINGAWQELSEGLGSVAKLLEEKVAITVADTMKAQASLAAELQDASPATSVKGRSTGDALAEDTVLMIQRAISGEALAKRAEEVVVQTWDFAGQEMYYNMAHVFLTALGIYVLVLDLSAWLHATPVEKVESMDFWLAALLVHAKDAWLVIVGSHADAIEESMRQEVYDRLAFLTYSREVEFARNQEDGLLFFPVDNQQNTPESLRSIQHLRREVSALASKVAQELGTIPTRWAHFFHRLEGLHEPCIALDRCCALAAELDMDGQQLELFLGLFHRLGQLLYFKGSPAVVLTPQWLLDAMAQVMACPAVLKTDPFRSKALRQEGLLQKDLLEVLWRDPKFQGQQRVLQSFLEHFDLLIPKGEDGWRVPSLLPRRPEKMIPLDAPVCVLLDFKGAFRRLLSTLIPRLLCQLEKRP</sequence>
<comment type="caution">
    <text evidence="10">The sequence shown here is derived from an EMBL/GenBank/DDBJ whole genome shotgun (WGS) entry which is preliminary data.</text>
</comment>
<protein>
    <recommendedName>
        <fullName evidence="1">non-specific serine/threonine protein kinase</fullName>
        <ecNumber evidence="1">2.7.11.1</ecNumber>
    </recommendedName>
</protein>
<gene>
    <name evidence="10" type="ORF">C1SCF055_LOCUS18330</name>
</gene>
<organism evidence="10">
    <name type="scientific">Cladocopium goreaui</name>
    <dbReference type="NCBI Taxonomy" id="2562237"/>
    <lineage>
        <taxon>Eukaryota</taxon>
        <taxon>Sar</taxon>
        <taxon>Alveolata</taxon>
        <taxon>Dinophyceae</taxon>
        <taxon>Suessiales</taxon>
        <taxon>Symbiodiniaceae</taxon>
        <taxon>Cladocopium</taxon>
    </lineage>
</organism>
<dbReference type="OrthoDB" id="5962960at2759"/>
<evidence type="ECO:0000256" key="4">
    <source>
        <dbReference type="ARBA" id="ARBA00022741"/>
    </source>
</evidence>
<dbReference type="GO" id="GO:0016301">
    <property type="term" value="F:kinase activity"/>
    <property type="evidence" value="ECO:0007669"/>
    <property type="project" value="UniProtKB-KW"/>
</dbReference>
<proteinExistence type="predicted"/>
<dbReference type="PROSITE" id="PS51424">
    <property type="entry name" value="ROC"/>
    <property type="match status" value="1"/>
</dbReference>
<keyword evidence="6" id="KW-0067">ATP-binding</keyword>
<evidence type="ECO:0000256" key="5">
    <source>
        <dbReference type="ARBA" id="ARBA00022777"/>
    </source>
</evidence>
<comment type="catalytic activity">
    <reaction evidence="8">
        <text>L-seryl-[protein] + ATP = O-phospho-L-seryl-[protein] + ADP + H(+)</text>
        <dbReference type="Rhea" id="RHEA:17989"/>
        <dbReference type="Rhea" id="RHEA-COMP:9863"/>
        <dbReference type="Rhea" id="RHEA-COMP:11604"/>
        <dbReference type="ChEBI" id="CHEBI:15378"/>
        <dbReference type="ChEBI" id="CHEBI:29999"/>
        <dbReference type="ChEBI" id="CHEBI:30616"/>
        <dbReference type="ChEBI" id="CHEBI:83421"/>
        <dbReference type="ChEBI" id="CHEBI:456216"/>
        <dbReference type="EC" id="2.7.11.1"/>
    </reaction>
</comment>